<organism evidence="1 2">
    <name type="scientific">Paenibacillus oryzae</name>
    <dbReference type="NCBI Taxonomy" id="1844972"/>
    <lineage>
        <taxon>Bacteria</taxon>
        <taxon>Bacillati</taxon>
        <taxon>Bacillota</taxon>
        <taxon>Bacilli</taxon>
        <taxon>Bacillales</taxon>
        <taxon>Paenibacillaceae</taxon>
        <taxon>Paenibacillus</taxon>
    </lineage>
</organism>
<dbReference type="InterPro" id="IPR018540">
    <property type="entry name" value="Spo0E-like"/>
</dbReference>
<accession>A0A1A5YCZ0</accession>
<gene>
    <name evidence="1" type="ORF">A7K91_25285</name>
</gene>
<dbReference type="EMBL" id="LYPA01000074">
    <property type="protein sequence ID" value="OBR63265.1"/>
    <property type="molecule type" value="Genomic_DNA"/>
</dbReference>
<dbReference type="SUPFAM" id="SSF140500">
    <property type="entry name" value="BAS1536-like"/>
    <property type="match status" value="1"/>
</dbReference>
<dbReference type="Proteomes" id="UP000092024">
    <property type="component" value="Unassembled WGS sequence"/>
</dbReference>
<protein>
    <recommendedName>
        <fullName evidence="3">Aspartyl-phosphate phosphatase Spo0E family protein</fullName>
    </recommendedName>
</protein>
<dbReference type="AlphaFoldDB" id="A0A1A5YCZ0"/>
<dbReference type="GO" id="GO:0043937">
    <property type="term" value="P:regulation of sporulation"/>
    <property type="evidence" value="ECO:0007669"/>
    <property type="project" value="InterPro"/>
</dbReference>
<dbReference type="GO" id="GO:0046983">
    <property type="term" value="F:protein dimerization activity"/>
    <property type="evidence" value="ECO:0007669"/>
    <property type="project" value="InterPro"/>
</dbReference>
<reference evidence="1 2" key="1">
    <citation type="submission" date="2016-05" db="EMBL/GenBank/DDBJ databases">
        <title>Paenibacillus oryzae. sp. nov., isolated from the rice root.</title>
        <authorList>
            <person name="Zhang J."/>
            <person name="Zhang X."/>
        </authorList>
    </citation>
    <scope>NUCLEOTIDE SEQUENCE [LARGE SCALE GENOMIC DNA]</scope>
    <source>
        <strain evidence="1 2">1DrF-4</strain>
    </source>
</reference>
<dbReference type="OrthoDB" id="2620633at2"/>
<dbReference type="Gene3D" id="4.10.280.10">
    <property type="entry name" value="Helix-loop-helix DNA-binding domain"/>
    <property type="match status" value="1"/>
</dbReference>
<evidence type="ECO:0000313" key="1">
    <source>
        <dbReference type="EMBL" id="OBR63265.1"/>
    </source>
</evidence>
<dbReference type="RefSeq" id="WP_068686531.1">
    <property type="nucleotide sequence ID" value="NZ_LYPA01000074.1"/>
</dbReference>
<dbReference type="InterPro" id="IPR037208">
    <property type="entry name" value="Spo0E-like_sf"/>
</dbReference>
<comment type="caution">
    <text evidence="1">The sequence shown here is derived from an EMBL/GenBank/DDBJ whole genome shotgun (WGS) entry which is preliminary data.</text>
</comment>
<proteinExistence type="predicted"/>
<dbReference type="InterPro" id="IPR036638">
    <property type="entry name" value="HLH_DNA-bd_sf"/>
</dbReference>
<keyword evidence="2" id="KW-1185">Reference proteome</keyword>
<name>A0A1A5YCZ0_9BACL</name>
<evidence type="ECO:0000313" key="2">
    <source>
        <dbReference type="Proteomes" id="UP000092024"/>
    </source>
</evidence>
<evidence type="ECO:0008006" key="3">
    <source>
        <dbReference type="Google" id="ProtNLM"/>
    </source>
</evidence>
<dbReference type="Pfam" id="PF09388">
    <property type="entry name" value="SpoOE-like"/>
    <property type="match status" value="1"/>
</dbReference>
<sequence length="80" mass="8908">MTLCACREGIERLRSMMELAFEQHESFTDPSVLAASQKLDDALVQYRKCPHFDICNTYGSSSCSTTGTEKPKTVAKRMVG</sequence>